<dbReference type="AlphaFoldDB" id="A0A1I8NZC6"/>
<dbReference type="InterPro" id="IPR058554">
    <property type="entry name" value="RAG1_RNase_H"/>
</dbReference>
<dbReference type="Pfam" id="PF26100">
    <property type="entry name" value="RAG1_RNase_H"/>
    <property type="match status" value="1"/>
</dbReference>
<reference evidence="2" key="1">
    <citation type="submission" date="2020-05" db="UniProtKB">
        <authorList>
            <consortium name="EnsemblMetazoa"/>
        </authorList>
    </citation>
    <scope>IDENTIFICATION</scope>
    <source>
        <strain evidence="2">USDA</strain>
    </source>
</reference>
<sequence length="410" mass="46156">MSTVDVTDTFKEMVKKDGRPKYALKSANVLPSVSPKCLRRIVKSIPTPKSESSFTCEETIALMLQLGLSRDSYIILRKALSSKGINALPSYGDLQETKQNILLSPTVVTNSKATVSLSVLLENTAVRIVLTLSAQTLKEVNQCNVQLICKWGCDGLSTLLEYKQASTTDYRSVFMASLVPLRIRKHADTDYASTSFNDIWINSTPGSKNFCRPLCFEFTKESTINTQYLVQRTETEFKNLESVTIEIMEYIFQMGFNIKLTMIDGKVSNTLTGISLTRRCGISGKKKSDFKGSSKDLLINWESLEFGISPLHARIRFLEHFLHLLYDLKYHRMPTDSNKSLNKQESKEMRAKEKNSIQYVFKSGSGLNIDKPLFGFGSTNDGNTARGFFMDSETTTEITRIVEILVQKLP</sequence>
<feature type="domain" description="V(D)J recombination-activating protein 1 RNase H" evidence="1">
    <location>
        <begin position="148"/>
        <end position="275"/>
    </location>
</feature>
<dbReference type="Proteomes" id="UP000095300">
    <property type="component" value="Unassembled WGS sequence"/>
</dbReference>
<accession>A0A1I8NZC6</accession>
<evidence type="ECO:0000259" key="1">
    <source>
        <dbReference type="Pfam" id="PF26100"/>
    </source>
</evidence>
<gene>
    <name evidence="2" type="primary">106096007</name>
</gene>
<keyword evidence="3" id="KW-1185">Reference proteome</keyword>
<evidence type="ECO:0000313" key="3">
    <source>
        <dbReference type="Proteomes" id="UP000095300"/>
    </source>
</evidence>
<dbReference type="OrthoDB" id="361102at2759"/>
<dbReference type="VEuPathDB" id="VectorBase:SCAU003428"/>
<name>A0A1I8NZC6_STOCA</name>
<evidence type="ECO:0000313" key="2">
    <source>
        <dbReference type="EnsemblMetazoa" id="SCAU003428-PA"/>
    </source>
</evidence>
<proteinExistence type="predicted"/>
<organism evidence="2 3">
    <name type="scientific">Stomoxys calcitrans</name>
    <name type="common">Stable fly</name>
    <name type="synonym">Conops calcitrans</name>
    <dbReference type="NCBI Taxonomy" id="35570"/>
    <lineage>
        <taxon>Eukaryota</taxon>
        <taxon>Metazoa</taxon>
        <taxon>Ecdysozoa</taxon>
        <taxon>Arthropoda</taxon>
        <taxon>Hexapoda</taxon>
        <taxon>Insecta</taxon>
        <taxon>Pterygota</taxon>
        <taxon>Neoptera</taxon>
        <taxon>Endopterygota</taxon>
        <taxon>Diptera</taxon>
        <taxon>Brachycera</taxon>
        <taxon>Muscomorpha</taxon>
        <taxon>Muscoidea</taxon>
        <taxon>Muscidae</taxon>
        <taxon>Stomoxys</taxon>
    </lineage>
</organism>
<dbReference type="EnsemblMetazoa" id="SCAU003428-RA">
    <property type="protein sequence ID" value="SCAU003428-PA"/>
    <property type="gene ID" value="SCAU003428"/>
</dbReference>
<protein>
    <recommendedName>
        <fullName evidence="1">V(D)J recombination-activating protein 1 RNase H domain-containing protein</fullName>
    </recommendedName>
</protein>